<reference evidence="2 3" key="1">
    <citation type="submission" date="2017-06" db="EMBL/GenBank/DDBJ databases">
        <title>Description of Rhodopirellula bahusiensis sp. nov.</title>
        <authorList>
            <person name="Kizina J."/>
            <person name="Harder J."/>
        </authorList>
    </citation>
    <scope>NUCLEOTIDE SEQUENCE [LARGE SCALE GENOMIC DNA]</scope>
    <source>
        <strain evidence="2 3">SWK21</strain>
    </source>
</reference>
<gene>
    <name evidence="2" type="ORF">CEE69_21000</name>
</gene>
<name>A0A2G1W2H7_9BACT</name>
<feature type="transmembrane region" description="Helical" evidence="1">
    <location>
        <begin position="46"/>
        <end position="68"/>
    </location>
</feature>
<keyword evidence="1" id="KW-1133">Transmembrane helix</keyword>
<dbReference type="RefSeq" id="WP_099262617.1">
    <property type="nucleotide sequence ID" value="NZ_NIZW01000018.1"/>
</dbReference>
<feature type="transmembrane region" description="Helical" evidence="1">
    <location>
        <begin position="21"/>
        <end position="40"/>
    </location>
</feature>
<dbReference type="OrthoDB" id="283966at2"/>
<evidence type="ECO:0000313" key="3">
    <source>
        <dbReference type="Proteomes" id="UP000225740"/>
    </source>
</evidence>
<keyword evidence="1" id="KW-0812">Transmembrane</keyword>
<dbReference type="AlphaFoldDB" id="A0A2G1W2H7"/>
<protein>
    <submittedName>
        <fullName evidence="2">Uncharacterized protein</fullName>
    </submittedName>
</protein>
<dbReference type="GeneID" id="90610468"/>
<accession>A0A2G1W2H7</accession>
<comment type="caution">
    <text evidence="2">The sequence shown here is derived from an EMBL/GenBank/DDBJ whole genome shotgun (WGS) entry which is preliminary data.</text>
</comment>
<sequence>MASNKPWLDGPSAKDRATAKMWQGGPFFLIGLISTAGTHYLLGIIWIWTVIIGIAGLFWFLTGLITYYTGIE</sequence>
<evidence type="ECO:0000256" key="1">
    <source>
        <dbReference type="SAM" id="Phobius"/>
    </source>
</evidence>
<dbReference type="EMBL" id="NIZW01000018">
    <property type="protein sequence ID" value="PHQ33223.1"/>
    <property type="molecule type" value="Genomic_DNA"/>
</dbReference>
<keyword evidence="3" id="KW-1185">Reference proteome</keyword>
<keyword evidence="1" id="KW-0472">Membrane</keyword>
<organism evidence="2 3">
    <name type="scientific">Rhodopirellula bahusiensis</name>
    <dbReference type="NCBI Taxonomy" id="2014065"/>
    <lineage>
        <taxon>Bacteria</taxon>
        <taxon>Pseudomonadati</taxon>
        <taxon>Planctomycetota</taxon>
        <taxon>Planctomycetia</taxon>
        <taxon>Pirellulales</taxon>
        <taxon>Pirellulaceae</taxon>
        <taxon>Rhodopirellula</taxon>
    </lineage>
</organism>
<evidence type="ECO:0000313" key="2">
    <source>
        <dbReference type="EMBL" id="PHQ33223.1"/>
    </source>
</evidence>
<proteinExistence type="predicted"/>
<dbReference type="Proteomes" id="UP000225740">
    <property type="component" value="Unassembled WGS sequence"/>
</dbReference>